<dbReference type="Gene3D" id="3.30.70.1290">
    <property type="entry name" value="Transposase IS200-like"/>
    <property type="match status" value="1"/>
</dbReference>
<organism evidence="2 3">
    <name type="scientific">Pseudomonas zhanjiangensis</name>
    <dbReference type="NCBI Taxonomy" id="3239015"/>
    <lineage>
        <taxon>Bacteria</taxon>
        <taxon>Pseudomonadati</taxon>
        <taxon>Pseudomonadota</taxon>
        <taxon>Gammaproteobacteria</taxon>
        <taxon>Pseudomonadales</taxon>
        <taxon>Pseudomonadaceae</taxon>
        <taxon>Pseudomonas</taxon>
    </lineage>
</organism>
<dbReference type="Proteomes" id="UP001560296">
    <property type="component" value="Unassembled WGS sequence"/>
</dbReference>
<dbReference type="InterPro" id="IPR036515">
    <property type="entry name" value="Transposase_17_sf"/>
</dbReference>
<name>A0ABV3YR18_9PSED</name>
<evidence type="ECO:0000313" key="3">
    <source>
        <dbReference type="Proteomes" id="UP001560296"/>
    </source>
</evidence>
<proteinExistence type="predicted"/>
<reference evidence="2 3" key="1">
    <citation type="submission" date="2024-07" db="EMBL/GenBank/DDBJ databases">
        <authorList>
            <person name="Li M."/>
        </authorList>
    </citation>
    <scope>NUCLEOTIDE SEQUENCE [LARGE SCALE GENOMIC DNA]</scope>
    <source>
        <strain evidence="2 3">25A3E</strain>
    </source>
</reference>
<dbReference type="InterPro" id="IPR052715">
    <property type="entry name" value="RAYT_transposase"/>
</dbReference>
<keyword evidence="3" id="KW-1185">Reference proteome</keyword>
<dbReference type="SMART" id="SM01321">
    <property type="entry name" value="Y1_Tnp"/>
    <property type="match status" value="1"/>
</dbReference>
<dbReference type="Pfam" id="PF01797">
    <property type="entry name" value="Y1_Tnp"/>
    <property type="match status" value="1"/>
</dbReference>
<sequence length="196" mass="21680">MDEHYSQSQPGHRALRKGRVSLGNTAYLVTTTSKNREPLFAHFPAACCAARCFDDASLLGPSRMLAWVLMPEHVHWLLQLGDQDSLGKVIGRLKSASSRHANRDLNRTGPLWSKAFHDHALRAEEELQAVARYIDANPLRAGLLRRVGDYRFGMPSGFDKALRWLVSLRSLRGHGPLLPGGAPAKSLFTFVAATGR</sequence>
<dbReference type="RefSeq" id="WP_369286729.1">
    <property type="nucleotide sequence ID" value="NZ_JBFTEG010000003.1"/>
</dbReference>
<accession>A0ABV3YR18</accession>
<evidence type="ECO:0000259" key="1">
    <source>
        <dbReference type="SMART" id="SM01321"/>
    </source>
</evidence>
<protein>
    <submittedName>
        <fullName evidence="2">Transposase</fullName>
    </submittedName>
</protein>
<dbReference type="PANTHER" id="PTHR36966">
    <property type="entry name" value="REP-ASSOCIATED TYROSINE TRANSPOSASE"/>
    <property type="match status" value="1"/>
</dbReference>
<dbReference type="InterPro" id="IPR002686">
    <property type="entry name" value="Transposase_17"/>
</dbReference>
<feature type="domain" description="Transposase IS200-like" evidence="1">
    <location>
        <begin position="22"/>
        <end position="137"/>
    </location>
</feature>
<dbReference type="NCBIfam" id="NF047646">
    <property type="entry name" value="REP_Tyr_transpos"/>
    <property type="match status" value="1"/>
</dbReference>
<gene>
    <name evidence="2" type="ORF">AB5S05_06780</name>
</gene>
<dbReference type="SUPFAM" id="SSF143422">
    <property type="entry name" value="Transposase IS200-like"/>
    <property type="match status" value="1"/>
</dbReference>
<comment type="caution">
    <text evidence="2">The sequence shown here is derived from an EMBL/GenBank/DDBJ whole genome shotgun (WGS) entry which is preliminary data.</text>
</comment>
<dbReference type="PANTHER" id="PTHR36966:SF1">
    <property type="entry name" value="REP-ASSOCIATED TYROSINE TRANSPOSASE"/>
    <property type="match status" value="1"/>
</dbReference>
<dbReference type="EMBL" id="JBFTEG010000003">
    <property type="protein sequence ID" value="MEX6501761.1"/>
    <property type="molecule type" value="Genomic_DNA"/>
</dbReference>
<evidence type="ECO:0000313" key="2">
    <source>
        <dbReference type="EMBL" id="MEX6501761.1"/>
    </source>
</evidence>